<evidence type="ECO:0008006" key="3">
    <source>
        <dbReference type="Google" id="ProtNLM"/>
    </source>
</evidence>
<sequence>VLSLSSPEKIINIHDDTDPKKAVILKTINVSAAGVMLRMATDQREMIVGTSEEGDVTWYNLDFAKQVSDTSQCKVKHSQAISCCKYFRDAPLIVTADAEGSAMFWSVPPLRMNDFFNKILLNLSGSEDDNVGTVGITSIGISWPDENKLFVGSERGGLACIDISSVVESAKRRCASAAAAAPQRELP</sequence>
<accession>A0A813FN63</accession>
<dbReference type="Proteomes" id="UP000654075">
    <property type="component" value="Unassembled WGS sequence"/>
</dbReference>
<dbReference type="AlphaFoldDB" id="A0A813FN63"/>
<gene>
    <name evidence="1" type="ORF">PGLA1383_LOCUS31679</name>
</gene>
<evidence type="ECO:0000313" key="1">
    <source>
        <dbReference type="EMBL" id="CAE8613941.1"/>
    </source>
</evidence>
<dbReference type="SUPFAM" id="SSF50978">
    <property type="entry name" value="WD40 repeat-like"/>
    <property type="match status" value="1"/>
</dbReference>
<protein>
    <recommendedName>
        <fullName evidence="3">Cilia- and flagella-associated protein 43</fullName>
    </recommendedName>
</protein>
<reference evidence="1" key="1">
    <citation type="submission" date="2021-02" db="EMBL/GenBank/DDBJ databases">
        <authorList>
            <person name="Dougan E. K."/>
            <person name="Rhodes N."/>
            <person name="Thang M."/>
            <person name="Chan C."/>
        </authorList>
    </citation>
    <scope>NUCLEOTIDE SEQUENCE</scope>
</reference>
<proteinExistence type="predicted"/>
<evidence type="ECO:0000313" key="2">
    <source>
        <dbReference type="Proteomes" id="UP000654075"/>
    </source>
</evidence>
<dbReference type="EMBL" id="CAJNNV010025334">
    <property type="protein sequence ID" value="CAE8613941.1"/>
    <property type="molecule type" value="Genomic_DNA"/>
</dbReference>
<feature type="non-terminal residue" evidence="1">
    <location>
        <position position="187"/>
    </location>
</feature>
<comment type="caution">
    <text evidence="1">The sequence shown here is derived from an EMBL/GenBank/DDBJ whole genome shotgun (WGS) entry which is preliminary data.</text>
</comment>
<dbReference type="InterPro" id="IPR015943">
    <property type="entry name" value="WD40/YVTN_repeat-like_dom_sf"/>
</dbReference>
<organism evidence="1 2">
    <name type="scientific">Polarella glacialis</name>
    <name type="common">Dinoflagellate</name>
    <dbReference type="NCBI Taxonomy" id="89957"/>
    <lineage>
        <taxon>Eukaryota</taxon>
        <taxon>Sar</taxon>
        <taxon>Alveolata</taxon>
        <taxon>Dinophyceae</taxon>
        <taxon>Suessiales</taxon>
        <taxon>Suessiaceae</taxon>
        <taxon>Polarella</taxon>
    </lineage>
</organism>
<dbReference type="InterPro" id="IPR036322">
    <property type="entry name" value="WD40_repeat_dom_sf"/>
</dbReference>
<dbReference type="Gene3D" id="2.130.10.10">
    <property type="entry name" value="YVTN repeat-like/Quinoprotein amine dehydrogenase"/>
    <property type="match status" value="1"/>
</dbReference>
<dbReference type="OrthoDB" id="338622at2759"/>
<keyword evidence="2" id="KW-1185">Reference proteome</keyword>
<name>A0A813FN63_POLGL</name>